<organism evidence="2 3">
    <name type="scientific">Candidatus Megaera venefica</name>
    <dbReference type="NCBI Taxonomy" id="2055910"/>
    <lineage>
        <taxon>Bacteria</taxon>
        <taxon>Pseudomonadati</taxon>
        <taxon>Pseudomonadota</taxon>
        <taxon>Alphaproteobacteria</taxon>
        <taxon>Rickettsiales</taxon>
        <taxon>Rickettsiaceae</taxon>
        <taxon>Candidatus Megaera</taxon>
    </lineage>
</organism>
<gene>
    <name evidence="2" type="ORF">Megvenef_00323</name>
</gene>
<evidence type="ECO:0000313" key="3">
    <source>
        <dbReference type="Proteomes" id="UP001291687"/>
    </source>
</evidence>
<protein>
    <submittedName>
        <fullName evidence="2">Uncharacterized protein</fullName>
    </submittedName>
</protein>
<name>A0ABU5NB26_9RICK</name>
<keyword evidence="1" id="KW-0472">Membrane</keyword>
<evidence type="ECO:0000256" key="1">
    <source>
        <dbReference type="SAM" id="Phobius"/>
    </source>
</evidence>
<accession>A0ABU5NB26</accession>
<dbReference type="EMBL" id="JARJFB010000013">
    <property type="protein sequence ID" value="MEA0970364.1"/>
    <property type="molecule type" value="Genomic_DNA"/>
</dbReference>
<reference evidence="2 3" key="1">
    <citation type="submission" date="2023-03" db="EMBL/GenBank/DDBJ databases">
        <title>Host association and intracellularity evolved multiple times independently in the Rickettsiales.</title>
        <authorList>
            <person name="Castelli M."/>
            <person name="Nardi T."/>
            <person name="Gammuto L."/>
            <person name="Bellinzona G."/>
            <person name="Sabaneyeva E."/>
            <person name="Potekhin A."/>
            <person name="Serra V."/>
            <person name="Petroni G."/>
            <person name="Sassera D."/>
        </authorList>
    </citation>
    <scope>NUCLEOTIDE SEQUENCE [LARGE SCALE GENOMIC DNA]</scope>
    <source>
        <strain evidence="2 3">Sr 2-6</strain>
    </source>
</reference>
<sequence>MSDKLTKEQSNNTEKPQSKYILPEKMKSLEDVITRIHSEADFISTAFGVHTNKVMESFKSAINTITETSDTLELPIEMFKENNDRLEALINTLVILPSKTEEILSGVQDKVAKSVAATIPNLVDTLCKSHNDNYRKIHGSIDSCIQDLSHYINEARTHTQTELIEYKQEIANLIECGIKQRTRRIFLILMLSGSFSAIVSGVTSWVINKYFPRSVEITGNQHLVVKDSQVLVHGSDTYKLEKQKKEGK</sequence>
<keyword evidence="3" id="KW-1185">Reference proteome</keyword>
<feature type="transmembrane region" description="Helical" evidence="1">
    <location>
        <begin position="185"/>
        <end position="207"/>
    </location>
</feature>
<proteinExistence type="predicted"/>
<dbReference type="Proteomes" id="UP001291687">
    <property type="component" value="Unassembled WGS sequence"/>
</dbReference>
<evidence type="ECO:0000313" key="2">
    <source>
        <dbReference type="EMBL" id="MEA0970364.1"/>
    </source>
</evidence>
<keyword evidence="1" id="KW-1133">Transmembrane helix</keyword>
<dbReference type="RefSeq" id="WP_322776265.1">
    <property type="nucleotide sequence ID" value="NZ_JARJFB010000013.1"/>
</dbReference>
<comment type="caution">
    <text evidence="2">The sequence shown here is derived from an EMBL/GenBank/DDBJ whole genome shotgun (WGS) entry which is preliminary data.</text>
</comment>
<keyword evidence="1" id="KW-0812">Transmembrane</keyword>